<evidence type="ECO:0000313" key="1">
    <source>
        <dbReference type="EMBL" id="KAI1715421.1"/>
    </source>
</evidence>
<sequence>MDEWTSDCCGGDHAHKTAISMAGRRALEQGKVALCFLDSTIESGAMPGAIGDAPYTNGAIKPEEQEKVAAEIIRLDDYSTYLAAVIYSVILLRRSLKCVARTAPPFYCSATQRLSFLESLLAKRDNGVTKGDGGFQ</sequence>
<proteinExistence type="predicted"/>
<protein>
    <submittedName>
        <fullName evidence="1">Uncharacterized protein</fullName>
    </submittedName>
</protein>
<evidence type="ECO:0000313" key="2">
    <source>
        <dbReference type="Proteomes" id="UP001201812"/>
    </source>
</evidence>
<name>A0AAD4N3I0_9BILA</name>
<accession>A0AAD4N3I0</accession>
<reference evidence="1" key="1">
    <citation type="submission" date="2022-01" db="EMBL/GenBank/DDBJ databases">
        <title>Genome Sequence Resource for Two Populations of Ditylenchus destructor, the Migratory Endoparasitic Phytonematode.</title>
        <authorList>
            <person name="Zhang H."/>
            <person name="Lin R."/>
            <person name="Xie B."/>
        </authorList>
    </citation>
    <scope>NUCLEOTIDE SEQUENCE</scope>
    <source>
        <strain evidence="1">BazhouSP</strain>
    </source>
</reference>
<comment type="caution">
    <text evidence="1">The sequence shown here is derived from an EMBL/GenBank/DDBJ whole genome shotgun (WGS) entry which is preliminary data.</text>
</comment>
<gene>
    <name evidence="1" type="ORF">DdX_07734</name>
</gene>
<dbReference type="EMBL" id="JAKKPZ010000011">
    <property type="protein sequence ID" value="KAI1715421.1"/>
    <property type="molecule type" value="Genomic_DNA"/>
</dbReference>
<dbReference type="Proteomes" id="UP001201812">
    <property type="component" value="Unassembled WGS sequence"/>
</dbReference>
<keyword evidence="2" id="KW-1185">Reference proteome</keyword>
<dbReference type="AlphaFoldDB" id="A0AAD4N3I0"/>
<organism evidence="1 2">
    <name type="scientific">Ditylenchus destructor</name>
    <dbReference type="NCBI Taxonomy" id="166010"/>
    <lineage>
        <taxon>Eukaryota</taxon>
        <taxon>Metazoa</taxon>
        <taxon>Ecdysozoa</taxon>
        <taxon>Nematoda</taxon>
        <taxon>Chromadorea</taxon>
        <taxon>Rhabditida</taxon>
        <taxon>Tylenchina</taxon>
        <taxon>Tylenchomorpha</taxon>
        <taxon>Sphaerularioidea</taxon>
        <taxon>Anguinidae</taxon>
        <taxon>Anguininae</taxon>
        <taxon>Ditylenchus</taxon>
    </lineage>
</organism>